<accession>D3AW04</accession>
<dbReference type="RefSeq" id="XP_020438582.1">
    <property type="nucleotide sequence ID" value="XM_020571308.1"/>
</dbReference>
<evidence type="ECO:0000313" key="2">
    <source>
        <dbReference type="Proteomes" id="UP000001396"/>
    </source>
</evidence>
<organism evidence="1 2">
    <name type="scientific">Heterostelium pallidum (strain ATCC 26659 / Pp 5 / PN500)</name>
    <name type="common">Cellular slime mold</name>
    <name type="synonym">Polysphondylium pallidum</name>
    <dbReference type="NCBI Taxonomy" id="670386"/>
    <lineage>
        <taxon>Eukaryota</taxon>
        <taxon>Amoebozoa</taxon>
        <taxon>Evosea</taxon>
        <taxon>Eumycetozoa</taxon>
        <taxon>Dictyostelia</taxon>
        <taxon>Acytosteliales</taxon>
        <taxon>Acytosteliaceae</taxon>
        <taxon>Heterostelium</taxon>
    </lineage>
</organism>
<sequence length="40" mass="4858">METAPMFARKEIKKNSNWRTKDEILQVQIILTSQFKYQNK</sequence>
<name>D3AW04_HETP5</name>
<dbReference type="Proteomes" id="UP000001396">
    <property type="component" value="Unassembled WGS sequence"/>
</dbReference>
<keyword evidence="2" id="KW-1185">Reference proteome</keyword>
<dbReference type="EMBL" id="ADBJ01000002">
    <property type="protein sequence ID" value="EFA86477.1"/>
    <property type="molecule type" value="Genomic_DNA"/>
</dbReference>
<evidence type="ECO:0000313" key="1">
    <source>
        <dbReference type="EMBL" id="EFA86477.1"/>
    </source>
</evidence>
<comment type="caution">
    <text evidence="1">The sequence shown here is derived from an EMBL/GenBank/DDBJ whole genome shotgun (WGS) entry which is preliminary data.</text>
</comment>
<proteinExistence type="predicted"/>
<gene>
    <name evidence="1" type="ORF">PPL_00271</name>
</gene>
<reference evidence="1 2" key="1">
    <citation type="journal article" date="2011" name="Genome Res.">
        <title>Phylogeny-wide analysis of social amoeba genomes highlights ancient origins for complex intercellular communication.</title>
        <authorList>
            <person name="Heidel A.J."/>
            <person name="Lawal H.M."/>
            <person name="Felder M."/>
            <person name="Schilde C."/>
            <person name="Helps N.R."/>
            <person name="Tunggal B."/>
            <person name="Rivero F."/>
            <person name="John U."/>
            <person name="Schleicher M."/>
            <person name="Eichinger L."/>
            <person name="Platzer M."/>
            <person name="Noegel A.A."/>
            <person name="Schaap P."/>
            <person name="Gloeckner G."/>
        </authorList>
    </citation>
    <scope>NUCLEOTIDE SEQUENCE [LARGE SCALE GENOMIC DNA]</scope>
    <source>
        <strain evidence="2">ATCC 26659 / Pp 5 / PN500</strain>
    </source>
</reference>
<protein>
    <submittedName>
        <fullName evidence="1">Uncharacterized protein</fullName>
    </submittedName>
</protein>
<dbReference type="InParanoid" id="D3AW04"/>
<dbReference type="GeneID" id="31355805"/>
<dbReference type="AlphaFoldDB" id="D3AW04"/>